<evidence type="ECO:0000313" key="6">
    <source>
        <dbReference type="Proteomes" id="UP001385892"/>
    </source>
</evidence>
<evidence type="ECO:0000313" key="5">
    <source>
        <dbReference type="EMBL" id="MEJ8845397.1"/>
    </source>
</evidence>
<gene>
    <name evidence="5" type="ORF">WKW82_01985</name>
</gene>
<dbReference type="RefSeq" id="WP_340340564.1">
    <property type="nucleotide sequence ID" value="NZ_JBBKZT010000001.1"/>
</dbReference>
<feature type="domain" description="FAD dependent oxidoreductase" evidence="4">
    <location>
        <begin position="3"/>
        <end position="400"/>
    </location>
</feature>
<accession>A0ABU8WD37</accession>
<keyword evidence="2 5" id="KW-0560">Oxidoreductase</keyword>
<proteinExistence type="inferred from homology"/>
<evidence type="ECO:0000256" key="2">
    <source>
        <dbReference type="ARBA" id="ARBA00023002"/>
    </source>
</evidence>
<comment type="similarity">
    <text evidence="1">Belongs to the DadA oxidoreductase family.</text>
</comment>
<dbReference type="InterPro" id="IPR006076">
    <property type="entry name" value="FAD-dep_OxRdtase"/>
</dbReference>
<dbReference type="PANTHER" id="PTHR13847">
    <property type="entry name" value="SARCOSINE DEHYDROGENASE-RELATED"/>
    <property type="match status" value="1"/>
</dbReference>
<protein>
    <submittedName>
        <fullName evidence="5">D-amino acid dehydrogenase</fullName>
        <ecNumber evidence="5">1.4.99.-</ecNumber>
    </submittedName>
</protein>
<dbReference type="InterPro" id="IPR036188">
    <property type="entry name" value="FAD/NAD-bd_sf"/>
</dbReference>
<feature type="region of interest" description="Disordered" evidence="3">
    <location>
        <begin position="403"/>
        <end position="422"/>
    </location>
</feature>
<organism evidence="5 6">
    <name type="scientific">Variovorax rhizosphaerae</name>
    <dbReference type="NCBI Taxonomy" id="1836200"/>
    <lineage>
        <taxon>Bacteria</taxon>
        <taxon>Pseudomonadati</taxon>
        <taxon>Pseudomonadota</taxon>
        <taxon>Betaproteobacteria</taxon>
        <taxon>Burkholderiales</taxon>
        <taxon>Comamonadaceae</taxon>
        <taxon>Variovorax</taxon>
    </lineage>
</organism>
<dbReference type="PANTHER" id="PTHR13847:SF280">
    <property type="entry name" value="D-AMINO ACID DEHYDROGENASE"/>
    <property type="match status" value="1"/>
</dbReference>
<evidence type="ECO:0000256" key="3">
    <source>
        <dbReference type="SAM" id="MobiDB-lite"/>
    </source>
</evidence>
<dbReference type="Gene3D" id="3.50.50.60">
    <property type="entry name" value="FAD/NAD(P)-binding domain"/>
    <property type="match status" value="2"/>
</dbReference>
<sequence>MQVTVLGAGIVGLAAAWELSLRGHAVTVIDRAAPGHGASGGNGAQLSYSYVQPLADPSIWAQLPKLLLSRTSPLKLRPQLDPQQWRWGLEFLGACNAETSRSTTEQLLALAMRSRAGFESMMATLQPDCDFSATGKLVIYRSQAALDGAARQVELQSELGSAPQRIVSPDECIVIEPALVTVRNEIAGAVYTESECAADCLKLCIALVDALQARGVHFILGETIDGFALRGDSISAVTTSRGAVDGDAFVLSLGSASNALAQRLGVRLPVYPLKGYSITLAVDETPGAAPTVSVTDSAHKVVFARLGQRLRVAGMAELVGADASIPAARIESLVASTRAVFPNCSDFAELNPWTGMRPATPTGLPIVGHLPGAPRNLLFNTGHGALGFTLSFGSAGRIADALDEFGPSPALPEPGRGRETKG</sequence>
<keyword evidence="6" id="KW-1185">Reference proteome</keyword>
<dbReference type="EC" id="1.4.99.-" evidence="5"/>
<name>A0ABU8WD37_9BURK</name>
<dbReference type="Gene3D" id="3.30.9.10">
    <property type="entry name" value="D-Amino Acid Oxidase, subunit A, domain 2"/>
    <property type="match status" value="1"/>
</dbReference>
<dbReference type="EMBL" id="JBBKZT010000001">
    <property type="protein sequence ID" value="MEJ8845397.1"/>
    <property type="molecule type" value="Genomic_DNA"/>
</dbReference>
<evidence type="ECO:0000259" key="4">
    <source>
        <dbReference type="Pfam" id="PF01266"/>
    </source>
</evidence>
<evidence type="ECO:0000256" key="1">
    <source>
        <dbReference type="ARBA" id="ARBA00009410"/>
    </source>
</evidence>
<dbReference type="SUPFAM" id="SSF51905">
    <property type="entry name" value="FAD/NAD(P)-binding domain"/>
    <property type="match status" value="1"/>
</dbReference>
<reference evidence="5 6" key="1">
    <citation type="submission" date="2024-03" db="EMBL/GenBank/DDBJ databases">
        <title>Novel species of the genus Variovorax.</title>
        <authorList>
            <person name="Liu Q."/>
            <person name="Xin Y.-H."/>
        </authorList>
    </citation>
    <scope>NUCLEOTIDE SEQUENCE [LARGE SCALE GENOMIC DNA]</scope>
    <source>
        <strain evidence="5 6">KACC 18900</strain>
    </source>
</reference>
<dbReference type="Pfam" id="PF01266">
    <property type="entry name" value="DAO"/>
    <property type="match status" value="1"/>
</dbReference>
<comment type="caution">
    <text evidence="5">The sequence shown here is derived from an EMBL/GenBank/DDBJ whole genome shotgun (WGS) entry which is preliminary data.</text>
</comment>
<dbReference type="GO" id="GO:0016491">
    <property type="term" value="F:oxidoreductase activity"/>
    <property type="evidence" value="ECO:0007669"/>
    <property type="project" value="UniProtKB-KW"/>
</dbReference>
<dbReference type="NCBIfam" id="NF001933">
    <property type="entry name" value="PRK00711.1"/>
    <property type="match status" value="1"/>
</dbReference>
<dbReference type="Proteomes" id="UP001385892">
    <property type="component" value="Unassembled WGS sequence"/>
</dbReference>
<dbReference type="SUPFAM" id="SSF54373">
    <property type="entry name" value="FAD-linked reductases, C-terminal domain"/>
    <property type="match status" value="1"/>
</dbReference>